<evidence type="ECO:0008006" key="4">
    <source>
        <dbReference type="Google" id="ProtNLM"/>
    </source>
</evidence>
<comment type="caution">
    <text evidence="2">The sequence shown here is derived from an EMBL/GenBank/DDBJ whole genome shotgun (WGS) entry which is preliminary data.</text>
</comment>
<dbReference type="RefSeq" id="WP_310917392.1">
    <property type="nucleotide sequence ID" value="NZ_JAMQON010000001.1"/>
</dbReference>
<evidence type="ECO:0000256" key="1">
    <source>
        <dbReference type="ARBA" id="ARBA00007073"/>
    </source>
</evidence>
<protein>
    <recommendedName>
        <fullName evidence="4">KEOPS complex Pcc1-like subunit</fullName>
    </recommendedName>
</protein>
<reference evidence="2 3" key="1">
    <citation type="submission" date="2022-06" db="EMBL/GenBank/DDBJ databases">
        <title>Haloarcula sp. a new haloarchaeum isolate from saline soil.</title>
        <authorList>
            <person name="Strakova D."/>
            <person name="Galisteo C."/>
            <person name="Sanchez-Porro C."/>
            <person name="Ventosa A."/>
        </authorList>
    </citation>
    <scope>NUCLEOTIDE SEQUENCE [LARGE SCALE GENOMIC DNA]</scope>
    <source>
        <strain evidence="2 3">S1CR25-12</strain>
    </source>
</reference>
<dbReference type="EMBL" id="JAMQON010000001">
    <property type="protein sequence ID" value="MDS0257833.1"/>
    <property type="molecule type" value="Genomic_DNA"/>
</dbReference>
<accession>A0ABU2F6D8</accession>
<keyword evidence="3" id="KW-1185">Reference proteome</keyword>
<dbReference type="Gene3D" id="3.30.310.50">
    <property type="entry name" value="Alpha-D-phosphohexomutase, C-terminal domain"/>
    <property type="match status" value="1"/>
</dbReference>
<comment type="similarity">
    <text evidence="1">Belongs to the CTAG/PCC1 family.</text>
</comment>
<dbReference type="Proteomes" id="UP001259659">
    <property type="component" value="Unassembled WGS sequence"/>
</dbReference>
<dbReference type="NCBIfam" id="NF011470">
    <property type="entry name" value="PRK14887.1"/>
    <property type="match status" value="1"/>
</dbReference>
<organism evidence="2 3">
    <name type="scientific">Haloarcula saliterrae</name>
    <dbReference type="NCBI Taxonomy" id="2950534"/>
    <lineage>
        <taxon>Archaea</taxon>
        <taxon>Methanobacteriati</taxon>
        <taxon>Methanobacteriota</taxon>
        <taxon>Stenosarchaea group</taxon>
        <taxon>Halobacteria</taxon>
        <taxon>Halobacteriales</taxon>
        <taxon>Haloarculaceae</taxon>
        <taxon>Haloarcula</taxon>
    </lineage>
</organism>
<dbReference type="InterPro" id="IPR015419">
    <property type="entry name" value="CTAG/Pcc1"/>
</dbReference>
<evidence type="ECO:0000313" key="2">
    <source>
        <dbReference type="EMBL" id="MDS0257833.1"/>
    </source>
</evidence>
<evidence type="ECO:0000313" key="3">
    <source>
        <dbReference type="Proteomes" id="UP001259659"/>
    </source>
</evidence>
<dbReference type="Pfam" id="PF09341">
    <property type="entry name" value="Pcc1"/>
    <property type="match status" value="1"/>
</dbReference>
<sequence length="86" mass="9321">MTPPHRTVLTFDFPDSARARRVERSLRPEVGDIDGDRTTATLAREGPTLRITVEADDLVALRAGCNTWLTLSSVAETAGVRLDGEG</sequence>
<gene>
    <name evidence="2" type="ORF">NDI56_00260</name>
</gene>
<name>A0ABU2F6D8_9EURY</name>
<proteinExistence type="inferred from homology"/>